<keyword evidence="7" id="KW-0479">Metal-binding</keyword>
<evidence type="ECO:0000313" key="20">
    <source>
        <dbReference type="EMBL" id="KAK7473321.1"/>
    </source>
</evidence>
<dbReference type="Gene3D" id="2.30.30.40">
    <property type="entry name" value="SH3 Domains"/>
    <property type="match status" value="2"/>
</dbReference>
<dbReference type="Pfam" id="PF13920">
    <property type="entry name" value="zf-C3HC4_3"/>
    <property type="match status" value="1"/>
</dbReference>
<evidence type="ECO:0000256" key="11">
    <source>
        <dbReference type="ARBA" id="ARBA00022833"/>
    </source>
</evidence>
<organism evidence="20 21">
    <name type="scientific">Batillaria attramentaria</name>
    <dbReference type="NCBI Taxonomy" id="370345"/>
    <lineage>
        <taxon>Eukaryota</taxon>
        <taxon>Metazoa</taxon>
        <taxon>Spiralia</taxon>
        <taxon>Lophotrochozoa</taxon>
        <taxon>Mollusca</taxon>
        <taxon>Gastropoda</taxon>
        <taxon>Caenogastropoda</taxon>
        <taxon>Sorbeoconcha</taxon>
        <taxon>Cerithioidea</taxon>
        <taxon>Batillariidae</taxon>
        <taxon>Batillaria</taxon>
    </lineage>
</organism>
<evidence type="ECO:0000256" key="4">
    <source>
        <dbReference type="ARBA" id="ARBA00012483"/>
    </source>
</evidence>
<keyword evidence="9 15" id="KW-0863">Zinc-finger</keyword>
<reference evidence="20 21" key="1">
    <citation type="journal article" date="2023" name="Sci. Data">
        <title>Genome assembly of the Korean intertidal mud-creeper Batillaria attramentaria.</title>
        <authorList>
            <person name="Patra A.K."/>
            <person name="Ho P.T."/>
            <person name="Jun S."/>
            <person name="Lee S.J."/>
            <person name="Kim Y."/>
            <person name="Won Y.J."/>
        </authorList>
    </citation>
    <scope>NUCLEOTIDE SEQUENCE [LARGE SCALE GENOMIC DNA]</scope>
    <source>
        <strain evidence="20">Wonlab-2016</strain>
    </source>
</reference>
<dbReference type="Proteomes" id="UP001519460">
    <property type="component" value="Unassembled WGS sequence"/>
</dbReference>
<dbReference type="Pfam" id="PF06701">
    <property type="entry name" value="MIB_HERC2"/>
    <property type="match status" value="2"/>
</dbReference>
<name>A0ABD0JEB5_9CAEN</name>
<evidence type="ECO:0000259" key="19">
    <source>
        <dbReference type="PROSITE" id="PS51416"/>
    </source>
</evidence>
<comment type="pathway">
    <text evidence="3">Protein modification; protein ubiquitination.</text>
</comment>
<evidence type="ECO:0000256" key="5">
    <source>
        <dbReference type="ARBA" id="ARBA00022490"/>
    </source>
</evidence>
<dbReference type="PROSITE" id="PS50088">
    <property type="entry name" value="ANK_REPEAT"/>
    <property type="match status" value="4"/>
</dbReference>
<feature type="repeat" description="ANK" evidence="14">
    <location>
        <begin position="526"/>
        <end position="558"/>
    </location>
</feature>
<dbReference type="PROSITE" id="PS50089">
    <property type="entry name" value="ZF_RING_2"/>
    <property type="match status" value="1"/>
</dbReference>
<protein>
    <recommendedName>
        <fullName evidence="4">RING-type E3 ubiquitin transferase</fullName>
        <ecNumber evidence="4">2.3.2.27</ecNumber>
    </recommendedName>
</protein>
<feature type="compositionally biased region" description="Basic and acidic residues" evidence="16">
    <location>
        <begin position="254"/>
        <end position="277"/>
    </location>
</feature>
<evidence type="ECO:0000256" key="13">
    <source>
        <dbReference type="ARBA" id="ARBA00023043"/>
    </source>
</evidence>
<dbReference type="PROSITE" id="PS50297">
    <property type="entry name" value="ANK_REP_REGION"/>
    <property type="match status" value="3"/>
</dbReference>
<dbReference type="PROSITE" id="PS50135">
    <property type="entry name" value="ZF_ZZ_2"/>
    <property type="match status" value="1"/>
</dbReference>
<dbReference type="PANTHER" id="PTHR24202:SF4">
    <property type="entry name" value="E3 UBIQUITIN-PROTEIN LIGASE MIB2-RELATED"/>
    <property type="match status" value="1"/>
</dbReference>
<feature type="repeat" description="ANK" evidence="14">
    <location>
        <begin position="659"/>
        <end position="692"/>
    </location>
</feature>
<dbReference type="InterPro" id="IPR010606">
    <property type="entry name" value="Mib_Herc2"/>
</dbReference>
<keyword evidence="11" id="KW-0862">Zinc</keyword>
<dbReference type="InterPro" id="IPR013083">
    <property type="entry name" value="Znf_RING/FYVE/PHD"/>
</dbReference>
<evidence type="ECO:0000313" key="21">
    <source>
        <dbReference type="Proteomes" id="UP001519460"/>
    </source>
</evidence>
<evidence type="ECO:0000256" key="2">
    <source>
        <dbReference type="ARBA" id="ARBA00004496"/>
    </source>
</evidence>
<dbReference type="InterPro" id="IPR037252">
    <property type="entry name" value="Mib_Herc2_sf"/>
</dbReference>
<dbReference type="InterPro" id="IPR036770">
    <property type="entry name" value="Ankyrin_rpt-contain_sf"/>
</dbReference>
<feature type="repeat" description="ANK" evidence="14">
    <location>
        <begin position="493"/>
        <end position="525"/>
    </location>
</feature>
<evidence type="ECO:0000256" key="15">
    <source>
        <dbReference type="PROSITE-ProRule" id="PRU00228"/>
    </source>
</evidence>
<dbReference type="InterPro" id="IPR000433">
    <property type="entry name" value="Znf_ZZ"/>
</dbReference>
<sequence length="901" mass="97891">MASHLGTRVLRGPNWDQGDEDGGEGHVGTVVELLSNQRVRVLWDTGQESTCRAGTDGKFDLRVFDTAQIGVRHPGTKCKECGEQNVYGVLWRCNECTGCDLCSLCYQDDKHDLRHQFLRIDFPGCEGQAVKKRKTSVKIRTLGMFSGAKVKRGRDWMWGEQDGGVGSEGEVKGYENVAPDSSRNLVRVQWSNAGPINSYRLGFQGHVDLVCVEEDLGPFYYRDHLAPLDVTKTVTTAATPDATTAESAALSGKDSSEDERGSKPNSTKRDETKERANGELSFAAGDRVAIKVGQDKLKQLQETYGGCTRGMIKAIGSTGAVTEVTSRGAVWVRFKSSRYRINPAALHKVFELTEGATVRIRPNEDEVKILNSRVGWKDNMAATLGKVGRVLKIDNDGDALISFGRQHFLFSPACCLPTPGASVDSLTLQSGPKDVTKDKAVTPQPMEGNRSSSNSKEGRGDPSELLGAICEGDHVTVRRLCQADRSLVECEHSGLTPLMLACSRGQREVMQVLLDVGADVNHRIGGSKTPLGAAMEGKNEDMVELLLACGADPWFRDHKRHTYAHIAAYFNLPLALQALAASGLDVNAKDDFQDTPLHLAISKRKDASVAALVGMDCIDLCAKDRHGFGVLHQASMRGYSRAVELIVQKDKSQVNTFSHGTAPLHMAANDDHDECVRMLVLHGGADINLHDKAGASYTPLHLACIRGKFRSAEALVELGADVHVRDISGDTPLHLSIGGREVRDLDSEAGQLESHQRVAMACMLITKGAYVDVENGSGRDPLDYGVRPVRDGVKKFIKHNPSLVKRKGRESQTGIQHLGISSFDPKGRGELKEALKGVGLPCGLCGTPKSDVTLQPCQHKCVCSTCSDKVTRCPLCEEHVTDKVVTGPDEQTLDLHGCKQM</sequence>
<feature type="domain" description="ZZ-type" evidence="18">
    <location>
        <begin position="73"/>
        <end position="125"/>
    </location>
</feature>
<keyword evidence="13 14" id="KW-0040">ANK repeat</keyword>
<keyword evidence="8" id="KW-0677">Repeat</keyword>
<dbReference type="AlphaFoldDB" id="A0ABD0JEB5"/>
<dbReference type="Gene3D" id="3.30.60.90">
    <property type="match status" value="1"/>
</dbReference>
<dbReference type="PROSITE" id="PS51416">
    <property type="entry name" value="MIB_HERC2"/>
    <property type="match status" value="2"/>
</dbReference>
<dbReference type="Pfam" id="PF12796">
    <property type="entry name" value="Ank_2"/>
    <property type="match status" value="3"/>
</dbReference>
<evidence type="ECO:0000256" key="14">
    <source>
        <dbReference type="PROSITE-ProRule" id="PRU00023"/>
    </source>
</evidence>
<dbReference type="SUPFAM" id="SSF57850">
    <property type="entry name" value="RING/U-box"/>
    <property type="match status" value="1"/>
</dbReference>
<comment type="catalytic activity">
    <reaction evidence="1">
        <text>S-ubiquitinyl-[E2 ubiquitin-conjugating enzyme]-L-cysteine + [acceptor protein]-L-lysine = [E2 ubiquitin-conjugating enzyme]-L-cysteine + N(6)-ubiquitinyl-[acceptor protein]-L-lysine.</text>
        <dbReference type="EC" id="2.3.2.27"/>
    </reaction>
</comment>
<dbReference type="SUPFAM" id="SSF159034">
    <property type="entry name" value="Mib/herc2 domain-like"/>
    <property type="match status" value="2"/>
</dbReference>
<keyword evidence="5" id="KW-0963">Cytoplasm</keyword>
<feature type="domain" description="RING-type" evidence="17">
    <location>
        <begin position="842"/>
        <end position="877"/>
    </location>
</feature>
<feature type="repeat" description="ANK" evidence="14">
    <location>
        <begin position="695"/>
        <end position="727"/>
    </location>
</feature>
<evidence type="ECO:0000256" key="3">
    <source>
        <dbReference type="ARBA" id="ARBA00004906"/>
    </source>
</evidence>
<feature type="region of interest" description="Disordered" evidence="16">
    <location>
        <begin position="239"/>
        <end position="278"/>
    </location>
</feature>
<dbReference type="EMBL" id="JACVVK020000474">
    <property type="protein sequence ID" value="KAK7473321.1"/>
    <property type="molecule type" value="Genomic_DNA"/>
</dbReference>
<feature type="region of interest" description="Disordered" evidence="16">
    <location>
        <begin position="426"/>
        <end position="463"/>
    </location>
</feature>
<comment type="subcellular location">
    <subcellularLocation>
        <location evidence="2">Cytoplasm</location>
    </subcellularLocation>
</comment>
<dbReference type="Gene3D" id="1.25.40.20">
    <property type="entry name" value="Ankyrin repeat-containing domain"/>
    <property type="match status" value="2"/>
</dbReference>
<evidence type="ECO:0000256" key="12">
    <source>
        <dbReference type="ARBA" id="ARBA00022976"/>
    </source>
</evidence>
<feature type="domain" description="MIB/HERC2" evidence="19">
    <location>
        <begin position="1"/>
        <end position="67"/>
    </location>
</feature>
<evidence type="ECO:0000256" key="7">
    <source>
        <dbReference type="ARBA" id="ARBA00022723"/>
    </source>
</evidence>
<dbReference type="PANTHER" id="PTHR24202">
    <property type="entry name" value="E3 UBIQUITIN-PROTEIN LIGASE MIB2"/>
    <property type="match status" value="1"/>
</dbReference>
<dbReference type="SMART" id="SM00248">
    <property type="entry name" value="ANK"/>
    <property type="match status" value="8"/>
</dbReference>
<dbReference type="SUPFAM" id="SSF48403">
    <property type="entry name" value="Ankyrin repeat"/>
    <property type="match status" value="1"/>
</dbReference>
<evidence type="ECO:0000256" key="9">
    <source>
        <dbReference type="ARBA" id="ARBA00022771"/>
    </source>
</evidence>
<dbReference type="GO" id="GO:0061630">
    <property type="term" value="F:ubiquitin protein ligase activity"/>
    <property type="evidence" value="ECO:0007669"/>
    <property type="project" value="UniProtKB-EC"/>
</dbReference>
<keyword evidence="10" id="KW-0833">Ubl conjugation pathway</keyword>
<dbReference type="EC" id="2.3.2.27" evidence="4"/>
<dbReference type="Gene3D" id="3.30.40.10">
    <property type="entry name" value="Zinc/RING finger domain, C3HC4 (zinc finger)"/>
    <property type="match status" value="1"/>
</dbReference>
<proteinExistence type="predicted"/>
<evidence type="ECO:0000259" key="18">
    <source>
        <dbReference type="PROSITE" id="PS50135"/>
    </source>
</evidence>
<evidence type="ECO:0000256" key="6">
    <source>
        <dbReference type="ARBA" id="ARBA00022679"/>
    </source>
</evidence>
<dbReference type="GO" id="GO:0007219">
    <property type="term" value="P:Notch signaling pathway"/>
    <property type="evidence" value="ECO:0007669"/>
    <property type="project" value="UniProtKB-KW"/>
</dbReference>
<evidence type="ECO:0000256" key="10">
    <source>
        <dbReference type="ARBA" id="ARBA00022786"/>
    </source>
</evidence>
<evidence type="ECO:0000256" key="8">
    <source>
        <dbReference type="ARBA" id="ARBA00022737"/>
    </source>
</evidence>
<feature type="domain" description="MIB/HERC2" evidence="19">
    <location>
        <begin position="136"/>
        <end position="215"/>
    </location>
</feature>
<keyword evidence="6" id="KW-0808">Transferase</keyword>
<evidence type="ECO:0000256" key="16">
    <source>
        <dbReference type="SAM" id="MobiDB-lite"/>
    </source>
</evidence>
<comment type="caution">
    <text evidence="20">The sequence shown here is derived from an EMBL/GenBank/DDBJ whole genome shotgun (WGS) entry which is preliminary data.</text>
</comment>
<dbReference type="InterPro" id="IPR002110">
    <property type="entry name" value="Ankyrin_rpt"/>
</dbReference>
<evidence type="ECO:0000256" key="1">
    <source>
        <dbReference type="ARBA" id="ARBA00000900"/>
    </source>
</evidence>
<evidence type="ECO:0000259" key="17">
    <source>
        <dbReference type="PROSITE" id="PS50089"/>
    </source>
</evidence>
<feature type="compositionally biased region" description="Low complexity" evidence="16">
    <location>
        <begin position="239"/>
        <end position="249"/>
    </location>
</feature>
<gene>
    <name evidence="20" type="ORF">BaRGS_00035453</name>
</gene>
<keyword evidence="21" id="KW-1185">Reference proteome</keyword>
<dbReference type="InterPro" id="IPR040847">
    <property type="entry name" value="SH3_15"/>
</dbReference>
<dbReference type="InterPro" id="IPR001841">
    <property type="entry name" value="Znf_RING"/>
</dbReference>
<keyword evidence="12" id="KW-0914">Notch signaling pathway</keyword>
<accession>A0ABD0JEB5</accession>
<dbReference type="GO" id="GO:0005737">
    <property type="term" value="C:cytoplasm"/>
    <property type="evidence" value="ECO:0007669"/>
    <property type="project" value="UniProtKB-SubCell"/>
</dbReference>
<dbReference type="InterPro" id="IPR043145">
    <property type="entry name" value="Znf_ZZ_sf"/>
</dbReference>
<feature type="region of interest" description="Disordered" evidence="16">
    <location>
        <begin position="1"/>
        <end position="22"/>
    </location>
</feature>
<dbReference type="Pfam" id="PF18346">
    <property type="entry name" value="SH3_15"/>
    <property type="match status" value="2"/>
</dbReference>
<dbReference type="GO" id="GO:0008270">
    <property type="term" value="F:zinc ion binding"/>
    <property type="evidence" value="ECO:0007669"/>
    <property type="project" value="UniProtKB-KW"/>
</dbReference>